<feature type="region of interest" description="Disordered" evidence="1">
    <location>
        <begin position="788"/>
        <end position="823"/>
    </location>
</feature>
<feature type="compositionally biased region" description="Polar residues" evidence="1">
    <location>
        <begin position="451"/>
        <end position="461"/>
    </location>
</feature>
<evidence type="ECO:0000313" key="3">
    <source>
        <dbReference type="Proteomes" id="UP000824998"/>
    </source>
</evidence>
<comment type="caution">
    <text evidence="2">The sequence shown here is derived from an EMBL/GenBank/DDBJ whole genome shotgun (WGS) entry which is preliminary data.</text>
</comment>
<protein>
    <submittedName>
        <fullName evidence="2">Uncharacterized protein</fullName>
    </submittedName>
</protein>
<feature type="compositionally biased region" description="Polar residues" evidence="1">
    <location>
        <begin position="397"/>
        <end position="406"/>
    </location>
</feature>
<keyword evidence="3" id="KW-1185">Reference proteome</keyword>
<feature type="region of interest" description="Disordered" evidence="1">
    <location>
        <begin position="389"/>
        <end position="410"/>
    </location>
</feature>
<feature type="region of interest" description="Disordered" evidence="1">
    <location>
        <begin position="838"/>
        <end position="862"/>
    </location>
</feature>
<feature type="region of interest" description="Disordered" evidence="1">
    <location>
        <begin position="27"/>
        <end position="60"/>
    </location>
</feature>
<feature type="region of interest" description="Disordered" evidence="1">
    <location>
        <begin position="437"/>
        <end position="485"/>
    </location>
</feature>
<gene>
    <name evidence="2" type="ORF">BJ875DRAFT_401985</name>
</gene>
<feature type="compositionally biased region" description="Low complexity" evidence="1">
    <location>
        <begin position="615"/>
        <end position="624"/>
    </location>
</feature>
<reference evidence="2" key="1">
    <citation type="journal article" date="2021" name="IMA Fungus">
        <title>Genomic characterization of three marine fungi, including Emericellopsis atlantica sp. nov. with signatures of a generalist lifestyle and marine biomass degradation.</title>
        <authorList>
            <person name="Hagestad O.C."/>
            <person name="Hou L."/>
            <person name="Andersen J.H."/>
            <person name="Hansen E.H."/>
            <person name="Altermark B."/>
            <person name="Li C."/>
            <person name="Kuhnert E."/>
            <person name="Cox R.J."/>
            <person name="Crous P.W."/>
            <person name="Spatafora J.W."/>
            <person name="Lail K."/>
            <person name="Amirebrahimi M."/>
            <person name="Lipzen A."/>
            <person name="Pangilinan J."/>
            <person name="Andreopoulos W."/>
            <person name="Hayes R.D."/>
            <person name="Ng V."/>
            <person name="Grigoriev I.V."/>
            <person name="Jackson S.A."/>
            <person name="Sutton T.D.S."/>
            <person name="Dobson A.D.W."/>
            <person name="Rama T."/>
        </authorList>
    </citation>
    <scope>NUCLEOTIDE SEQUENCE</scope>
    <source>
        <strain evidence="2">TRa018bII</strain>
    </source>
</reference>
<organism evidence="2 3">
    <name type="scientific">Amylocarpus encephaloides</name>
    <dbReference type="NCBI Taxonomy" id="45428"/>
    <lineage>
        <taxon>Eukaryota</taxon>
        <taxon>Fungi</taxon>
        <taxon>Dikarya</taxon>
        <taxon>Ascomycota</taxon>
        <taxon>Pezizomycotina</taxon>
        <taxon>Leotiomycetes</taxon>
        <taxon>Helotiales</taxon>
        <taxon>Helotiales incertae sedis</taxon>
        <taxon>Amylocarpus</taxon>
    </lineage>
</organism>
<dbReference type="OrthoDB" id="436496at2759"/>
<feature type="compositionally biased region" description="Polar residues" evidence="1">
    <location>
        <begin position="652"/>
        <end position="668"/>
    </location>
</feature>
<feature type="region of interest" description="Disordered" evidence="1">
    <location>
        <begin position="318"/>
        <end position="353"/>
    </location>
</feature>
<dbReference type="AlphaFoldDB" id="A0A9P8C595"/>
<sequence length="862" mass="94777">MPLIYGVKVNVLSKTDFGIFPEFPHPESSQFTNRNSDTLDESRREVSSFDHGHPSFSPKVTKESKADRLLGKETAISVYIPSIADTRFWLRYTIMESAAKSKYYFFKMLMNGREIVSWGVAANTPHSGQISRAFFDPGPEYSYSDVKSGITYKRMGIEKRAFFFAEAKGKSVVTDGGIIEIRVFRARERERRIQEPLSYKSQHEYGVALHSGGLLDDVHAAKFYDWLLVDSTHAPYAVFKFHYRSWDSLAAHNLIPENSERTLLPMSPSILQGCGHTIEQQEMLDQKHFDEFERCKHGTPRNAELLRNVPATLTTREVRRGQGDQLSDDSINGLNTVEDNSDDDLYNVSPRGKQNSRKLWESVGKCTLRKEDNNEDHFDRDETLVTPKTARGRRFKNLSNRPNTPFANDIEQSLFPPQLETSGFNFFNGLLKHKKEKGSSVGVAEVDTATPKKSSGRQSVSRAREDNETFGPSSPRPLNRPERGFSKEPAVTLNFRAHVAQDGRFVKWMGNTELPAAAEANAAAVGENACSVSPVETYILESKGDSVPASLTRAVTPRSQIPRAVEEDPEADNKSRPSPSVAHGLVSRPLPNVPTRGHSSQTLCRSSGGPKRPASIRPSMPSSGRSGGIFADRQALQGKSKVHSHKRAGSVDDSSPETLKYSPASNPQNYRERIQAVVKQRAGSVSERNGLVFGVASYASASNRSRPPAFVAPLTTSDTTDLSSRLSLMSPTATVQVRPVDDFVSDSASPELVDCEASSVPLSHYNATVGAYIVSTVEKKKKATIANPPIIGPTGSTSRRTSVSSAVLSTSPRSGSGTQVKNNGAIGALSDALSFSLKKKGGRKKENDAGEPQWMARAHRRL</sequence>
<dbReference type="EMBL" id="MU251479">
    <property type="protein sequence ID" value="KAG9234000.1"/>
    <property type="molecule type" value="Genomic_DNA"/>
</dbReference>
<evidence type="ECO:0000256" key="1">
    <source>
        <dbReference type="SAM" id="MobiDB-lite"/>
    </source>
</evidence>
<feature type="compositionally biased region" description="Low complexity" evidence="1">
    <location>
        <begin position="796"/>
        <end position="814"/>
    </location>
</feature>
<proteinExistence type="predicted"/>
<evidence type="ECO:0000313" key="2">
    <source>
        <dbReference type="EMBL" id="KAG9234000.1"/>
    </source>
</evidence>
<accession>A0A9P8C595</accession>
<feature type="compositionally biased region" description="Basic and acidic residues" evidence="1">
    <location>
        <begin position="40"/>
        <end position="53"/>
    </location>
</feature>
<feature type="compositionally biased region" description="Polar residues" evidence="1">
    <location>
        <begin position="324"/>
        <end position="338"/>
    </location>
</feature>
<name>A0A9P8C595_9HELO</name>
<feature type="compositionally biased region" description="Polar residues" evidence="1">
    <location>
        <begin position="27"/>
        <end position="36"/>
    </location>
</feature>
<feature type="region of interest" description="Disordered" evidence="1">
    <location>
        <begin position="550"/>
        <end position="668"/>
    </location>
</feature>
<dbReference type="Proteomes" id="UP000824998">
    <property type="component" value="Unassembled WGS sequence"/>
</dbReference>